<dbReference type="RefSeq" id="WP_145356904.1">
    <property type="nucleotide sequence ID" value="NZ_CP036265.1"/>
</dbReference>
<protein>
    <submittedName>
        <fullName evidence="2">Sulfatase</fullName>
    </submittedName>
</protein>
<evidence type="ECO:0000313" key="2">
    <source>
        <dbReference type="EMBL" id="QDT14234.1"/>
    </source>
</evidence>
<dbReference type="AlphaFoldDB" id="A0A517P4C3"/>
<sequence length="287" mass="30763">MSGAGEGTPLDANAEIGRRDVLFVTLDTLRYDVAAGALADGLTPNLTALLPGGRWERRHTPGSFTLAAHHAFFAGFLPTPAEPVSEGGRPHERLFAARFAGSATTGPRTFVHDEPTWVEALAARGYRTLCVGGVGFFNKQTPLCRTLPGLFEESYWTEAMGVTGPDSTAEQVRLACRLLAETPPDRRALLFLNVSAIHQPNCLFTPGATADSPATQAAALAYVDRCLPPLFDALRIRGGALCVLCSDHGTAYGEDGFAGHRLAHEVVWTVPYAEFLLETAEVRPNAF</sequence>
<dbReference type="InterPro" id="IPR000917">
    <property type="entry name" value="Sulfatase_N"/>
</dbReference>
<dbReference type="Proteomes" id="UP000318741">
    <property type="component" value="Chromosome"/>
</dbReference>
<dbReference type="Gene3D" id="3.40.720.10">
    <property type="entry name" value="Alkaline Phosphatase, subunit A"/>
    <property type="match status" value="1"/>
</dbReference>
<reference evidence="2 3" key="1">
    <citation type="submission" date="2019-02" db="EMBL/GenBank/DDBJ databases">
        <title>Deep-cultivation of Planctomycetes and their phenomic and genomic characterization uncovers novel biology.</title>
        <authorList>
            <person name="Wiegand S."/>
            <person name="Jogler M."/>
            <person name="Boedeker C."/>
            <person name="Pinto D."/>
            <person name="Vollmers J."/>
            <person name="Rivas-Marin E."/>
            <person name="Kohn T."/>
            <person name="Peeters S.H."/>
            <person name="Heuer A."/>
            <person name="Rast P."/>
            <person name="Oberbeckmann S."/>
            <person name="Bunk B."/>
            <person name="Jeske O."/>
            <person name="Meyerdierks A."/>
            <person name="Storesund J.E."/>
            <person name="Kallscheuer N."/>
            <person name="Luecker S."/>
            <person name="Lage O.M."/>
            <person name="Pohl T."/>
            <person name="Merkel B.J."/>
            <person name="Hornburger P."/>
            <person name="Mueller R.-W."/>
            <person name="Bruemmer F."/>
            <person name="Labrenz M."/>
            <person name="Spormann A.M."/>
            <person name="Op den Camp H."/>
            <person name="Overmann J."/>
            <person name="Amann R."/>
            <person name="Jetten M.S.M."/>
            <person name="Mascher T."/>
            <person name="Medema M.H."/>
            <person name="Devos D.P."/>
            <person name="Kaster A.-K."/>
            <person name="Ovreas L."/>
            <person name="Rohde M."/>
            <person name="Galperin M.Y."/>
            <person name="Jogler C."/>
        </authorList>
    </citation>
    <scope>NUCLEOTIDE SEQUENCE [LARGE SCALE GENOMIC DNA]</scope>
    <source>
        <strain evidence="2 3">CA12</strain>
    </source>
</reference>
<evidence type="ECO:0000313" key="3">
    <source>
        <dbReference type="Proteomes" id="UP000318741"/>
    </source>
</evidence>
<proteinExistence type="predicted"/>
<dbReference type="KEGG" id="acaf:CA12_03030"/>
<dbReference type="OrthoDB" id="9803751at2"/>
<name>A0A517P4C3_9PLAN</name>
<dbReference type="NCBIfam" id="NF038075">
    <property type="entry name" value="fam_STM4013"/>
    <property type="match status" value="1"/>
</dbReference>
<dbReference type="InterPro" id="IPR017850">
    <property type="entry name" value="Alkaline_phosphatase_core_sf"/>
</dbReference>
<gene>
    <name evidence="2" type="ORF">CA12_03030</name>
</gene>
<organism evidence="2 3">
    <name type="scientific">Alienimonas californiensis</name>
    <dbReference type="NCBI Taxonomy" id="2527989"/>
    <lineage>
        <taxon>Bacteria</taxon>
        <taxon>Pseudomonadati</taxon>
        <taxon>Planctomycetota</taxon>
        <taxon>Planctomycetia</taxon>
        <taxon>Planctomycetales</taxon>
        <taxon>Planctomycetaceae</taxon>
        <taxon>Alienimonas</taxon>
    </lineage>
</organism>
<accession>A0A517P4C3</accession>
<dbReference type="EMBL" id="CP036265">
    <property type="protein sequence ID" value="QDT14234.1"/>
    <property type="molecule type" value="Genomic_DNA"/>
</dbReference>
<feature type="domain" description="Sulfatase N-terminal" evidence="1">
    <location>
        <begin position="20"/>
        <end position="264"/>
    </location>
</feature>
<keyword evidence="3" id="KW-1185">Reference proteome</keyword>
<dbReference type="InterPro" id="IPR047838">
    <property type="entry name" value="STM4013-like"/>
</dbReference>
<dbReference type="Pfam" id="PF00884">
    <property type="entry name" value="Sulfatase"/>
    <property type="match status" value="1"/>
</dbReference>
<dbReference type="SUPFAM" id="SSF53649">
    <property type="entry name" value="Alkaline phosphatase-like"/>
    <property type="match status" value="1"/>
</dbReference>
<evidence type="ECO:0000259" key="1">
    <source>
        <dbReference type="Pfam" id="PF00884"/>
    </source>
</evidence>